<dbReference type="GO" id="GO:0015937">
    <property type="term" value="P:coenzyme A biosynthetic process"/>
    <property type="evidence" value="ECO:0007669"/>
    <property type="project" value="UniProtKB-KW"/>
</dbReference>
<dbReference type="InterPro" id="IPR004567">
    <property type="entry name" value="Type_II_PanK"/>
</dbReference>
<feature type="region of interest" description="Disordered" evidence="4">
    <location>
        <begin position="203"/>
        <end position="229"/>
    </location>
</feature>
<dbReference type="EMBL" id="VLTN01000006">
    <property type="protein sequence ID" value="KAA0155727.1"/>
    <property type="molecule type" value="Genomic_DNA"/>
</dbReference>
<dbReference type="PANTHER" id="PTHR12280:SF20">
    <property type="entry name" value="4'-PHOSPHOPANTETHEINE PHOSPHATASE"/>
    <property type="match status" value="1"/>
</dbReference>
<keyword evidence="3" id="KW-0173">Coenzyme A biosynthesis</keyword>
<reference evidence="5 6" key="1">
    <citation type="submission" date="2019-07" db="EMBL/GenBank/DDBJ databases">
        <title>Genomes of Cafeteria roenbergensis.</title>
        <authorList>
            <person name="Fischer M.G."/>
            <person name="Hackl T."/>
            <person name="Roman M."/>
        </authorList>
    </citation>
    <scope>NUCLEOTIDE SEQUENCE [LARGE SCALE GENOMIC DNA]</scope>
    <source>
        <strain evidence="5 6">BVI</strain>
    </source>
</reference>
<protein>
    <recommendedName>
        <fullName evidence="7">Pantothenate kinase</fullName>
    </recommendedName>
</protein>
<proteinExistence type="predicted"/>
<dbReference type="Pfam" id="PF03630">
    <property type="entry name" value="Fumble"/>
    <property type="match status" value="2"/>
</dbReference>
<evidence type="ECO:0000313" key="6">
    <source>
        <dbReference type="Proteomes" id="UP000323011"/>
    </source>
</evidence>
<sequence length="483" mass="50891">MIGPRHLRVAARAGTRALGLGQRMASAQAEGTLQWPLGSVMSLDIGGSLTKLVVRSPAGVATANDVSQGGKPWDVEQAVAAAGSGGVDGPDGFVGRILRRMPRHPGYRAELELSDGMGGALSFLQFETRWMDDFVDILADLHPFPQHPDGGELAVPATGGGAFKFAPMFREKLGFRLEPSDEMHALARGMRYFEAASAHRWAEEEAASGAPSGTGAGTAGASEVPPPLSPTGPEMFTYDLGGDRVVAWRDPAPGAPCLLVSIGSGVSIIKVGQSQPCGDVSVDRVNGCSVGGATFWGLCRLLTSYRTFDEAVQAADVGDNSKIAMLVSDIYGGEYAKLGLPGDIVASDFGKVGTRRYPRAPCVQKREDGSSLVEPAVEEADLTRALLVMVLNNIAQVAHSSAREHGIDRIFFGGSFLRRGTMMRVLTSALKFWSGGKTRAAFMRHEGYFGAMGAMLLAAHCGADKGLAALPLPGSDGWEERSE</sequence>
<dbReference type="OMA" id="EIDAMAC"/>
<dbReference type="GO" id="GO:0005524">
    <property type="term" value="F:ATP binding"/>
    <property type="evidence" value="ECO:0007669"/>
    <property type="project" value="UniProtKB-KW"/>
</dbReference>
<evidence type="ECO:0000256" key="3">
    <source>
        <dbReference type="ARBA" id="ARBA00022993"/>
    </source>
</evidence>
<evidence type="ECO:0000256" key="4">
    <source>
        <dbReference type="SAM" id="MobiDB-lite"/>
    </source>
</evidence>
<keyword evidence="1" id="KW-0547">Nucleotide-binding</keyword>
<keyword evidence="2" id="KW-0067">ATP-binding</keyword>
<accession>A0A5A8CTC6</accession>
<evidence type="ECO:0000256" key="2">
    <source>
        <dbReference type="ARBA" id="ARBA00022840"/>
    </source>
</evidence>
<dbReference type="Gene3D" id="3.30.420.510">
    <property type="match status" value="1"/>
</dbReference>
<dbReference type="PANTHER" id="PTHR12280">
    <property type="entry name" value="PANTOTHENATE KINASE"/>
    <property type="match status" value="1"/>
</dbReference>
<dbReference type="GO" id="GO:0005829">
    <property type="term" value="C:cytosol"/>
    <property type="evidence" value="ECO:0007669"/>
    <property type="project" value="TreeGrafter"/>
</dbReference>
<organism evidence="5 6">
    <name type="scientific">Cafeteria roenbergensis</name>
    <name type="common">Marine flagellate</name>
    <dbReference type="NCBI Taxonomy" id="33653"/>
    <lineage>
        <taxon>Eukaryota</taxon>
        <taxon>Sar</taxon>
        <taxon>Stramenopiles</taxon>
        <taxon>Bigyra</taxon>
        <taxon>Opalozoa</taxon>
        <taxon>Bicosoecida</taxon>
        <taxon>Cafeteriaceae</taxon>
        <taxon>Cafeteria</taxon>
    </lineage>
</organism>
<dbReference type="GO" id="GO:0005634">
    <property type="term" value="C:nucleus"/>
    <property type="evidence" value="ECO:0007669"/>
    <property type="project" value="TreeGrafter"/>
</dbReference>
<dbReference type="GO" id="GO:0004594">
    <property type="term" value="F:pantothenate kinase activity"/>
    <property type="evidence" value="ECO:0007669"/>
    <property type="project" value="TreeGrafter"/>
</dbReference>
<evidence type="ECO:0000256" key="1">
    <source>
        <dbReference type="ARBA" id="ARBA00022741"/>
    </source>
</evidence>
<dbReference type="AlphaFoldDB" id="A0A5A8CTC6"/>
<comment type="caution">
    <text evidence="5">The sequence shown here is derived from an EMBL/GenBank/DDBJ whole genome shotgun (WGS) entry which is preliminary data.</text>
</comment>
<keyword evidence="6" id="KW-1185">Reference proteome</keyword>
<name>A0A5A8CTC6_CAFRO</name>
<dbReference type="SUPFAM" id="SSF53067">
    <property type="entry name" value="Actin-like ATPase domain"/>
    <property type="match status" value="2"/>
</dbReference>
<dbReference type="InterPro" id="IPR043129">
    <property type="entry name" value="ATPase_NBD"/>
</dbReference>
<evidence type="ECO:0000313" key="5">
    <source>
        <dbReference type="EMBL" id="KAA0155727.1"/>
    </source>
</evidence>
<evidence type="ECO:0008006" key="7">
    <source>
        <dbReference type="Google" id="ProtNLM"/>
    </source>
</evidence>
<dbReference type="Proteomes" id="UP000323011">
    <property type="component" value="Unassembled WGS sequence"/>
</dbReference>
<dbReference type="Gene3D" id="3.30.420.40">
    <property type="match status" value="1"/>
</dbReference>
<gene>
    <name evidence="5" type="ORF">FNF29_01642</name>
</gene>